<evidence type="ECO:0000256" key="1">
    <source>
        <dbReference type="SAM" id="MobiDB-lite"/>
    </source>
</evidence>
<reference evidence="2" key="1">
    <citation type="submission" date="2022-07" db="EMBL/GenBank/DDBJ databases">
        <title>Enhanced cultured diversity of the mouse gut microbiota enables custom-made synthetic communities.</title>
        <authorList>
            <person name="Afrizal A."/>
        </authorList>
    </citation>
    <scope>NUCLEOTIDE SEQUENCE</scope>
    <source>
        <strain evidence="2">DSM 28593</strain>
    </source>
</reference>
<sequence>MDLKELGGLQKIQFNINEQIGVVEYLIGKQGDYKTRGLEIQLLCNNMVVDATGIECEFYGKHHKSEDVYMVIATNKDVEQGIYEILYPSKLMEHEGILNAEIRFTKDDKILSTHIFNVDVKKTLITDDIIEGINEQRLIDILIDAAKSEEERVQNEKVRKSDEIIRKENEDNRIVEENTRKSSENIRVENEDTRKQNEDLRKTEEQERKNAETNRLSEENIRKTNEQSRVLKEQERNFSEASRISEENIRISNENTRKSNESDRKNNESIRISKEQERVLAEGDETSGRIKGEIDRNNAEQIRITNENTRKDNEIIRQQNETEREKFKHNHDNKPVIDNLDENEEGFLTYNGQEISGDVRVANEAEEVSLEDRIFIGDTREIERQLEEDYATKEYARNYTDSQITLITETGIPKLSVFEYKFNSIPSGTKEFGIPLDTFDKQTDTVKLYINTVSRDSDYFTVSESGLITLTKALEVQSRVVIEVWKNIPIGEDGSVSGKVIAIDSLPSNRVQGLGSIVSQDYEEGTFTPELHFGDSKEGIVYAGTQNGVYTRIGNIVYFKIRLSLASKGTAIGFATIRGLPFVSSDSPLVYNSVSLGNYYRLNYADNQQPIGLIVGSKDEIWLRLNVPDSNYGTLTNEEFKDNTQFYGIVGFYYI</sequence>
<dbReference type="Proteomes" id="UP001205748">
    <property type="component" value="Unassembled WGS sequence"/>
</dbReference>
<feature type="region of interest" description="Disordered" evidence="1">
    <location>
        <begin position="175"/>
        <end position="274"/>
    </location>
</feature>
<accession>A0AAE3HD90</accession>
<evidence type="ECO:0000313" key="3">
    <source>
        <dbReference type="Proteomes" id="UP001205748"/>
    </source>
</evidence>
<dbReference type="EMBL" id="JANKAS010000002">
    <property type="protein sequence ID" value="MCR1897821.1"/>
    <property type="molecule type" value="Genomic_DNA"/>
</dbReference>
<keyword evidence="3" id="KW-1185">Reference proteome</keyword>
<organism evidence="2 3">
    <name type="scientific">Irregularibacter muris</name>
    <dbReference type="NCBI Taxonomy" id="1796619"/>
    <lineage>
        <taxon>Bacteria</taxon>
        <taxon>Bacillati</taxon>
        <taxon>Bacillota</taxon>
        <taxon>Clostridia</taxon>
        <taxon>Eubacteriales</taxon>
        <taxon>Eubacteriaceae</taxon>
        <taxon>Irregularibacter</taxon>
    </lineage>
</organism>
<dbReference type="Gene3D" id="2.60.40.3350">
    <property type="match status" value="1"/>
</dbReference>
<name>A0AAE3HD90_9FIRM</name>
<dbReference type="AlphaFoldDB" id="A0AAE3HD90"/>
<proteinExistence type="predicted"/>
<protein>
    <submittedName>
        <fullName evidence="2">BppU family phage baseplate upper protein</fullName>
    </submittedName>
</protein>
<dbReference type="RefSeq" id="WP_257529270.1">
    <property type="nucleotide sequence ID" value="NZ_JANKAS010000002.1"/>
</dbReference>
<evidence type="ECO:0000313" key="2">
    <source>
        <dbReference type="EMBL" id="MCR1897821.1"/>
    </source>
</evidence>
<comment type="caution">
    <text evidence="2">The sequence shown here is derived from an EMBL/GenBank/DDBJ whole genome shotgun (WGS) entry which is preliminary data.</text>
</comment>
<gene>
    <name evidence="2" type="ORF">NSA47_02310</name>
</gene>